<dbReference type="Pfam" id="PF00535">
    <property type="entry name" value="Glycos_transf_2"/>
    <property type="match status" value="1"/>
</dbReference>
<comment type="caution">
    <text evidence="2">The sequence shown here is derived from an EMBL/GenBank/DDBJ whole genome shotgun (WGS) entry which is preliminary data.</text>
</comment>
<gene>
    <name evidence="2" type="ORF">S03H2_25146</name>
</gene>
<dbReference type="EMBL" id="BARU01014149">
    <property type="protein sequence ID" value="GAH31493.1"/>
    <property type="molecule type" value="Genomic_DNA"/>
</dbReference>
<dbReference type="Gene3D" id="3.90.550.10">
    <property type="entry name" value="Spore Coat Polysaccharide Biosynthesis Protein SpsA, Chain A"/>
    <property type="match status" value="1"/>
</dbReference>
<dbReference type="InterPro" id="IPR001173">
    <property type="entry name" value="Glyco_trans_2-like"/>
</dbReference>
<dbReference type="InterPro" id="IPR029044">
    <property type="entry name" value="Nucleotide-diphossugar_trans"/>
</dbReference>
<dbReference type="SUPFAM" id="SSF53448">
    <property type="entry name" value="Nucleotide-diphospho-sugar transferases"/>
    <property type="match status" value="1"/>
</dbReference>
<feature type="domain" description="Glycosyltransferase 2-like" evidence="1">
    <location>
        <begin position="2"/>
        <end position="89"/>
    </location>
</feature>
<sequence>MSLKNLSYPKLKIIVNAGGNQETIDIAESFRKYDNFLILRQLGGKSRAALGKIKALNECLAHVTEGLIYMTDADCIFNDEIFLRIVKPLIN</sequence>
<protein>
    <recommendedName>
        <fullName evidence="1">Glycosyltransferase 2-like domain-containing protein</fullName>
    </recommendedName>
</protein>
<evidence type="ECO:0000313" key="2">
    <source>
        <dbReference type="EMBL" id="GAH31493.1"/>
    </source>
</evidence>
<name>X1GER0_9ZZZZ</name>
<organism evidence="2">
    <name type="scientific">marine sediment metagenome</name>
    <dbReference type="NCBI Taxonomy" id="412755"/>
    <lineage>
        <taxon>unclassified sequences</taxon>
        <taxon>metagenomes</taxon>
        <taxon>ecological metagenomes</taxon>
    </lineage>
</organism>
<evidence type="ECO:0000259" key="1">
    <source>
        <dbReference type="Pfam" id="PF00535"/>
    </source>
</evidence>
<accession>X1GER0</accession>
<dbReference type="AlphaFoldDB" id="X1GER0"/>
<feature type="non-terminal residue" evidence="2">
    <location>
        <position position="91"/>
    </location>
</feature>
<proteinExistence type="predicted"/>
<reference evidence="2" key="1">
    <citation type="journal article" date="2014" name="Front. Microbiol.">
        <title>High frequency of phylogenetically diverse reductive dehalogenase-homologous genes in deep subseafloor sedimentary metagenomes.</title>
        <authorList>
            <person name="Kawai M."/>
            <person name="Futagami T."/>
            <person name="Toyoda A."/>
            <person name="Takaki Y."/>
            <person name="Nishi S."/>
            <person name="Hori S."/>
            <person name="Arai W."/>
            <person name="Tsubouchi T."/>
            <person name="Morono Y."/>
            <person name="Uchiyama I."/>
            <person name="Ito T."/>
            <person name="Fujiyama A."/>
            <person name="Inagaki F."/>
            <person name="Takami H."/>
        </authorList>
    </citation>
    <scope>NUCLEOTIDE SEQUENCE</scope>
    <source>
        <strain evidence="2">Expedition CK06-06</strain>
    </source>
</reference>